<name>A0AAV6KH50_9ERIC</name>
<dbReference type="NCBIfam" id="TIGR01640">
    <property type="entry name" value="F_box_assoc_1"/>
    <property type="match status" value="2"/>
</dbReference>
<dbReference type="SUPFAM" id="SSF50965">
    <property type="entry name" value="Galactose oxidase, central domain"/>
    <property type="match status" value="1"/>
</dbReference>
<dbReference type="Pfam" id="PF07734">
    <property type="entry name" value="FBA_1"/>
    <property type="match status" value="2"/>
</dbReference>
<sequence length="553" mass="61966">MWKKRSVNVDNVDSGHAYFWLNRIILGVLMQFCFVRRKLDYENCSFKRWHPRRYADDRSYDYSDQPQIIIWNPSTRKSVTLPKVPKPQYCFNISVYGFGAHPTTREYKAFLNGVVHWVASDPWKEGGLPNSIMLFDMASESFSEIMLPPTLAADQNPKSLSIHVFGESLAVSCTGERDGGAGNIWLMKEYGVAESWTKLFSSILLGMPNKTLGFRKNGEGLLASANSLASYAPGTITLAKTGIIGTTKAFYVDPFTETLLSVQFGDEYSEVEFPFKLPFAYDFRVVGSYNGLLCLSDKWLCRSYGYNDQCQIFIWNPSTRKSVTLPTAPKPHCPNISVYGFGAHPTTQEYKVIRLEYKLESLFQIPQKVEIYTQGTRSWRVISSAPPPHCFVTFMWSQAFLNGIVHWVARDPCVEVGFRNLVILFDMASESFSEIMLPPTLASNQNPKSLSIHVFGESLAVSCTGERDGDAGSIWLMKEYGVAESWTKLFSSKLLGMPNKTLGFRKNGEVLLASANSLASYAPGTITLAKTGIIGTTNAFYVDPFMETLLSVE</sequence>
<dbReference type="PANTHER" id="PTHR31672">
    <property type="entry name" value="BNACNNG10540D PROTEIN"/>
    <property type="match status" value="1"/>
</dbReference>
<protein>
    <recommendedName>
        <fullName evidence="1">F-box associated beta-propeller type 1 domain-containing protein</fullName>
    </recommendedName>
</protein>
<dbReference type="InterPro" id="IPR011043">
    <property type="entry name" value="Gal_Oxase/kelch_b-propeller"/>
</dbReference>
<reference evidence="2" key="1">
    <citation type="submission" date="2020-08" db="EMBL/GenBank/DDBJ databases">
        <title>Plant Genome Project.</title>
        <authorList>
            <person name="Zhang R.-G."/>
        </authorList>
    </citation>
    <scope>NUCLEOTIDE SEQUENCE</scope>
    <source>
        <strain evidence="2">WSP0</strain>
        <tissue evidence="2">Leaf</tissue>
    </source>
</reference>
<organism evidence="2 3">
    <name type="scientific">Rhododendron griersonianum</name>
    <dbReference type="NCBI Taxonomy" id="479676"/>
    <lineage>
        <taxon>Eukaryota</taxon>
        <taxon>Viridiplantae</taxon>
        <taxon>Streptophyta</taxon>
        <taxon>Embryophyta</taxon>
        <taxon>Tracheophyta</taxon>
        <taxon>Spermatophyta</taxon>
        <taxon>Magnoliopsida</taxon>
        <taxon>eudicotyledons</taxon>
        <taxon>Gunneridae</taxon>
        <taxon>Pentapetalae</taxon>
        <taxon>asterids</taxon>
        <taxon>Ericales</taxon>
        <taxon>Ericaceae</taxon>
        <taxon>Ericoideae</taxon>
        <taxon>Rhodoreae</taxon>
        <taxon>Rhododendron</taxon>
    </lineage>
</organism>
<feature type="domain" description="F-box associated beta-propeller type 1" evidence="1">
    <location>
        <begin position="284"/>
        <end position="519"/>
    </location>
</feature>
<dbReference type="AlphaFoldDB" id="A0AAV6KH50"/>
<dbReference type="EMBL" id="JACTNZ010000004">
    <property type="protein sequence ID" value="KAG5551857.1"/>
    <property type="molecule type" value="Genomic_DNA"/>
</dbReference>
<dbReference type="InterPro" id="IPR006527">
    <property type="entry name" value="F-box-assoc_dom_typ1"/>
</dbReference>
<proteinExistence type="predicted"/>
<evidence type="ECO:0000313" key="3">
    <source>
        <dbReference type="Proteomes" id="UP000823749"/>
    </source>
</evidence>
<evidence type="ECO:0000259" key="1">
    <source>
        <dbReference type="Pfam" id="PF07734"/>
    </source>
</evidence>
<dbReference type="InterPro" id="IPR017451">
    <property type="entry name" value="F-box-assoc_interact_dom"/>
</dbReference>
<dbReference type="Proteomes" id="UP000823749">
    <property type="component" value="Chromosome 4"/>
</dbReference>
<keyword evidence="3" id="KW-1185">Reference proteome</keyword>
<dbReference type="PANTHER" id="PTHR31672:SF10">
    <property type="entry name" value="F-BOX DOMAIN-CONTAINING PROTEIN"/>
    <property type="match status" value="1"/>
</dbReference>
<gene>
    <name evidence="2" type="ORF">RHGRI_010081</name>
</gene>
<feature type="domain" description="F-box associated beta-propeller type 1" evidence="1">
    <location>
        <begin position="108"/>
        <end position="209"/>
    </location>
</feature>
<dbReference type="InterPro" id="IPR050796">
    <property type="entry name" value="SCF_F-box_component"/>
</dbReference>
<accession>A0AAV6KH50</accession>
<comment type="caution">
    <text evidence="2">The sequence shown here is derived from an EMBL/GenBank/DDBJ whole genome shotgun (WGS) entry which is preliminary data.</text>
</comment>
<evidence type="ECO:0000313" key="2">
    <source>
        <dbReference type="EMBL" id="KAG5551857.1"/>
    </source>
</evidence>